<proteinExistence type="inferred from homology"/>
<keyword evidence="7 10" id="KW-0067">ATP-binding</keyword>
<organism evidence="12 13">
    <name type="scientific">Acidaminobacter hydrogenoformans DSM 2784</name>
    <dbReference type="NCBI Taxonomy" id="1120920"/>
    <lineage>
        <taxon>Bacteria</taxon>
        <taxon>Bacillati</taxon>
        <taxon>Bacillota</taxon>
        <taxon>Clostridia</taxon>
        <taxon>Peptostreptococcales</taxon>
        <taxon>Acidaminobacteraceae</taxon>
        <taxon>Acidaminobacter</taxon>
    </lineage>
</organism>
<feature type="transmembrane region" description="Helical" evidence="10">
    <location>
        <begin position="61"/>
        <end position="82"/>
    </location>
</feature>
<accession>A0A1G5S5R9</accession>
<dbReference type="GO" id="GO:0106408">
    <property type="term" value="F:diadenylate cyclase activity"/>
    <property type="evidence" value="ECO:0007669"/>
    <property type="project" value="UniProtKB-EC"/>
</dbReference>
<evidence type="ECO:0000256" key="7">
    <source>
        <dbReference type="ARBA" id="ARBA00022840"/>
    </source>
</evidence>
<feature type="transmembrane region" description="Helical" evidence="10">
    <location>
        <begin position="12"/>
        <end position="33"/>
    </location>
</feature>
<dbReference type="RefSeq" id="WP_092592754.1">
    <property type="nucleotide sequence ID" value="NZ_FMWL01000021.1"/>
</dbReference>
<reference evidence="12 13" key="1">
    <citation type="submission" date="2016-10" db="EMBL/GenBank/DDBJ databases">
        <authorList>
            <person name="de Groot N.N."/>
        </authorList>
    </citation>
    <scope>NUCLEOTIDE SEQUENCE [LARGE SCALE GENOMIC DNA]</scope>
    <source>
        <strain evidence="12 13">DSM 2784</strain>
    </source>
</reference>
<dbReference type="Pfam" id="PF02457">
    <property type="entry name" value="DAC"/>
    <property type="match status" value="1"/>
</dbReference>
<dbReference type="EMBL" id="FMWL01000021">
    <property type="protein sequence ID" value="SCZ81663.1"/>
    <property type="molecule type" value="Genomic_DNA"/>
</dbReference>
<dbReference type="EC" id="2.7.7.85" evidence="10"/>
<name>A0A1G5S5R9_9FIRM</name>
<evidence type="ECO:0000256" key="10">
    <source>
        <dbReference type="HAMAP-Rule" id="MF_01499"/>
    </source>
</evidence>
<comment type="function">
    <text evidence="10">Catalyzes the condensation of 2 ATP molecules into cyclic di-AMP (c-di-AMP), a second messenger used to regulate differing processes in different bacteria.</text>
</comment>
<dbReference type="FunFam" id="3.40.1700.10:FF:000002">
    <property type="entry name" value="Diadenylate cyclase"/>
    <property type="match status" value="1"/>
</dbReference>
<keyword evidence="2 10" id="KW-1003">Cell membrane</keyword>
<evidence type="ECO:0000313" key="13">
    <source>
        <dbReference type="Proteomes" id="UP000199208"/>
    </source>
</evidence>
<dbReference type="Proteomes" id="UP000199208">
    <property type="component" value="Unassembled WGS sequence"/>
</dbReference>
<evidence type="ECO:0000256" key="4">
    <source>
        <dbReference type="ARBA" id="ARBA00022692"/>
    </source>
</evidence>
<dbReference type="Pfam" id="PF19293">
    <property type="entry name" value="CdaA_N"/>
    <property type="match status" value="1"/>
</dbReference>
<keyword evidence="9 10" id="KW-0472">Membrane</keyword>
<feature type="domain" description="DAC" evidence="11">
    <location>
        <begin position="83"/>
        <end position="244"/>
    </location>
</feature>
<keyword evidence="5 10" id="KW-0548">Nucleotidyltransferase</keyword>
<dbReference type="PANTHER" id="PTHR34185:SF1">
    <property type="entry name" value="DIADENYLATE CYCLASE"/>
    <property type="match status" value="1"/>
</dbReference>
<evidence type="ECO:0000313" key="12">
    <source>
        <dbReference type="EMBL" id="SCZ81663.1"/>
    </source>
</evidence>
<dbReference type="PROSITE" id="PS51794">
    <property type="entry name" value="DAC"/>
    <property type="match status" value="1"/>
</dbReference>
<dbReference type="HAMAP" id="MF_01499">
    <property type="entry name" value="DacA"/>
    <property type="match status" value="1"/>
</dbReference>
<keyword evidence="6 10" id="KW-0547">Nucleotide-binding</keyword>
<evidence type="ECO:0000256" key="6">
    <source>
        <dbReference type="ARBA" id="ARBA00022741"/>
    </source>
</evidence>
<dbReference type="PIRSF" id="PIRSF004793">
    <property type="entry name" value="UCP004793"/>
    <property type="match status" value="1"/>
</dbReference>
<dbReference type="STRING" id="1120920.SAMN03080599_02924"/>
<dbReference type="AlphaFoldDB" id="A0A1G5S5R9"/>
<keyword evidence="13" id="KW-1185">Reference proteome</keyword>
<dbReference type="GO" id="GO:0004016">
    <property type="term" value="F:adenylate cyclase activity"/>
    <property type="evidence" value="ECO:0007669"/>
    <property type="project" value="UniProtKB-UniRule"/>
</dbReference>
<dbReference type="SUPFAM" id="SSF143597">
    <property type="entry name" value="YojJ-like"/>
    <property type="match status" value="1"/>
</dbReference>
<dbReference type="InterPro" id="IPR036888">
    <property type="entry name" value="DNA_integrity_DisA_N_sf"/>
</dbReference>
<dbReference type="InterPro" id="IPR050338">
    <property type="entry name" value="DisA"/>
</dbReference>
<evidence type="ECO:0000256" key="8">
    <source>
        <dbReference type="ARBA" id="ARBA00022989"/>
    </source>
</evidence>
<dbReference type="PANTHER" id="PTHR34185">
    <property type="entry name" value="DIADENYLATE CYCLASE"/>
    <property type="match status" value="1"/>
</dbReference>
<comment type="catalytic activity">
    <reaction evidence="1 10">
        <text>2 ATP = 3',3'-c-di-AMP + 2 diphosphate</text>
        <dbReference type="Rhea" id="RHEA:35655"/>
        <dbReference type="ChEBI" id="CHEBI:30616"/>
        <dbReference type="ChEBI" id="CHEBI:33019"/>
        <dbReference type="ChEBI" id="CHEBI:71500"/>
        <dbReference type="EC" id="2.7.7.85"/>
    </reaction>
</comment>
<dbReference type="InterPro" id="IPR014046">
    <property type="entry name" value="C-di-AMP_synthase"/>
</dbReference>
<comment type="similarity">
    <text evidence="10">Belongs to the adenylate cyclase family. DacA/CdaA subfamily.</text>
</comment>
<evidence type="ECO:0000256" key="1">
    <source>
        <dbReference type="ARBA" id="ARBA00000877"/>
    </source>
</evidence>
<dbReference type="NCBIfam" id="TIGR00159">
    <property type="entry name" value="diadenylate cyclase CdaA"/>
    <property type="match status" value="1"/>
</dbReference>
<sequence length="278" mass="31326">MDSIINVFSSMRIMDVIDIAIVAYVFYKIFMLIRETRAEQLIKGLVVLLVMMKLSEWAKLYVVHFILLNTMTLGLIALIIVFQPELRRALEYIGRNKIFFAKMAEEQEEAFNHTVHELVSSVVSLSREQIGALIVMERQTGLNEIVSTGIKIDAEISSGLLINIFIPNTPLHDGSVIIRKDRILAAGCFLPLSSNQMISKELGTRHRAALGIAEQSDALVIIVSEETGTISVALNGKLSRYLDANTLTSVIKKAYSEEEQPAIMKRRWRLNHELIKKN</sequence>
<gene>
    <name evidence="10" type="primary">dacA</name>
    <name evidence="12" type="ORF">SAMN03080599_02924</name>
</gene>
<keyword evidence="8 10" id="KW-1133">Transmembrane helix</keyword>
<keyword evidence="3 10" id="KW-0808">Transferase</keyword>
<evidence type="ECO:0000259" key="11">
    <source>
        <dbReference type="PROSITE" id="PS51794"/>
    </source>
</evidence>
<comment type="subunit">
    <text evidence="10">Probably a homodimer.</text>
</comment>
<dbReference type="InterPro" id="IPR045585">
    <property type="entry name" value="CdaA_N"/>
</dbReference>
<dbReference type="OrthoDB" id="9807385at2"/>
<dbReference type="GO" id="GO:0006171">
    <property type="term" value="P:cAMP biosynthetic process"/>
    <property type="evidence" value="ECO:0007669"/>
    <property type="project" value="InterPro"/>
</dbReference>
<dbReference type="InterPro" id="IPR034701">
    <property type="entry name" value="CdaA"/>
</dbReference>
<keyword evidence="4 10" id="KW-0812">Transmembrane</keyword>
<comment type="caution">
    <text evidence="10">Lacks conserved residue(s) required for the propagation of feature annotation.</text>
</comment>
<evidence type="ECO:0000256" key="3">
    <source>
        <dbReference type="ARBA" id="ARBA00022679"/>
    </source>
</evidence>
<evidence type="ECO:0000256" key="2">
    <source>
        <dbReference type="ARBA" id="ARBA00022475"/>
    </source>
</evidence>
<evidence type="ECO:0000256" key="5">
    <source>
        <dbReference type="ARBA" id="ARBA00022695"/>
    </source>
</evidence>
<dbReference type="GO" id="GO:0005524">
    <property type="term" value="F:ATP binding"/>
    <property type="evidence" value="ECO:0007669"/>
    <property type="project" value="UniProtKB-UniRule"/>
</dbReference>
<dbReference type="Gene3D" id="3.40.1700.10">
    <property type="entry name" value="DNA integrity scanning protein, DisA, N-terminal domain"/>
    <property type="match status" value="1"/>
</dbReference>
<dbReference type="InterPro" id="IPR003390">
    <property type="entry name" value="DNA_integrity_scan_DisA_N"/>
</dbReference>
<evidence type="ECO:0000256" key="9">
    <source>
        <dbReference type="ARBA" id="ARBA00023136"/>
    </source>
</evidence>
<protein>
    <recommendedName>
        <fullName evidence="10">Diadenylate cyclase</fullName>
        <shortName evidence="10">DAC</shortName>
        <ecNumber evidence="10">2.7.7.85</ecNumber>
    </recommendedName>
    <alternativeName>
        <fullName evidence="10">Cyclic-di-AMP synthase</fullName>
        <shortName evidence="10">c-di-AMP synthase</shortName>
    </alternativeName>
</protein>